<feature type="region of interest" description="Disordered" evidence="2">
    <location>
        <begin position="108"/>
        <end position="127"/>
    </location>
</feature>
<dbReference type="Pfam" id="PF05347">
    <property type="entry name" value="Complex1_LYR"/>
    <property type="match status" value="1"/>
</dbReference>
<evidence type="ECO:0000259" key="3">
    <source>
        <dbReference type="Pfam" id="PF05347"/>
    </source>
</evidence>
<dbReference type="GO" id="GO:0016226">
    <property type="term" value="P:iron-sulfur cluster assembly"/>
    <property type="evidence" value="ECO:0007669"/>
    <property type="project" value="InterPro"/>
</dbReference>
<protein>
    <recommendedName>
        <fullName evidence="3">Complex 1 LYR protein domain-containing protein</fullName>
    </recommendedName>
</protein>
<reference evidence="4" key="1">
    <citation type="submission" date="2023-06" db="EMBL/GenBank/DDBJ databases">
        <title>Male Hemibagrus guttatus genome.</title>
        <authorList>
            <person name="Bian C."/>
        </authorList>
    </citation>
    <scope>NUCLEOTIDE SEQUENCE</scope>
    <source>
        <strain evidence="4">Male_cb2023</strain>
        <tissue evidence="4">Muscle</tissue>
    </source>
</reference>
<feature type="domain" description="Complex 1 LYR protein" evidence="3">
    <location>
        <begin position="8"/>
        <end position="64"/>
    </location>
</feature>
<dbReference type="AlphaFoldDB" id="A0AAE0RDK4"/>
<evidence type="ECO:0000313" key="5">
    <source>
        <dbReference type="Proteomes" id="UP001274896"/>
    </source>
</evidence>
<sequence length="145" mass="16749">MAAPSRTQVLSLYRMLLRESNKVPSYNYRTYALRRVRDAFRENQNVEDPKVLEQLLNKAHDNLAIIQRQAQVAVTKRSITASGAYSSVIRAQQYNKQRRCRVRHVPSLFQPHGNHRKDVRGSTDRSGVQAEEIHLIGHEWTAKSI</sequence>
<dbReference type="InterPro" id="IPR008011">
    <property type="entry name" value="Complex1_LYR_dom"/>
</dbReference>
<proteinExistence type="inferred from homology"/>
<name>A0AAE0RDK4_9TELE</name>
<comment type="caution">
    <text evidence="4">The sequence shown here is derived from an EMBL/GenBank/DDBJ whole genome shotgun (WGS) entry which is preliminary data.</text>
</comment>
<dbReference type="InterPro" id="IPR051522">
    <property type="entry name" value="ISC_assembly_LYR"/>
</dbReference>
<evidence type="ECO:0000256" key="2">
    <source>
        <dbReference type="SAM" id="MobiDB-lite"/>
    </source>
</evidence>
<evidence type="ECO:0000256" key="1">
    <source>
        <dbReference type="ARBA" id="ARBA00009508"/>
    </source>
</evidence>
<evidence type="ECO:0000313" key="4">
    <source>
        <dbReference type="EMBL" id="KAK3551016.1"/>
    </source>
</evidence>
<gene>
    <name evidence="4" type="ORF">QTP70_011429</name>
</gene>
<keyword evidence="5" id="KW-1185">Reference proteome</keyword>
<dbReference type="GO" id="GO:0005739">
    <property type="term" value="C:mitochondrion"/>
    <property type="evidence" value="ECO:0007669"/>
    <property type="project" value="TreeGrafter"/>
</dbReference>
<organism evidence="4 5">
    <name type="scientific">Hemibagrus guttatus</name>
    <dbReference type="NCBI Taxonomy" id="175788"/>
    <lineage>
        <taxon>Eukaryota</taxon>
        <taxon>Metazoa</taxon>
        <taxon>Chordata</taxon>
        <taxon>Craniata</taxon>
        <taxon>Vertebrata</taxon>
        <taxon>Euteleostomi</taxon>
        <taxon>Actinopterygii</taxon>
        <taxon>Neopterygii</taxon>
        <taxon>Teleostei</taxon>
        <taxon>Ostariophysi</taxon>
        <taxon>Siluriformes</taxon>
        <taxon>Bagridae</taxon>
        <taxon>Hemibagrus</taxon>
    </lineage>
</organism>
<dbReference type="GO" id="GO:1990221">
    <property type="term" value="C:L-cysteine desulfurase complex"/>
    <property type="evidence" value="ECO:0007669"/>
    <property type="project" value="TreeGrafter"/>
</dbReference>
<dbReference type="CDD" id="cd20264">
    <property type="entry name" value="Complex1_LYR_LYRM4"/>
    <property type="match status" value="1"/>
</dbReference>
<dbReference type="EMBL" id="JAUCMX010000003">
    <property type="protein sequence ID" value="KAK3551016.1"/>
    <property type="molecule type" value="Genomic_DNA"/>
</dbReference>
<dbReference type="PANTHER" id="PTHR13166:SF7">
    <property type="entry name" value="LYR MOTIF-CONTAINING PROTEIN 4"/>
    <property type="match status" value="1"/>
</dbReference>
<comment type="similarity">
    <text evidence="1">Belongs to the complex I LYR family.</text>
</comment>
<dbReference type="InterPro" id="IPR045297">
    <property type="entry name" value="Complex1_LYR_LYRM4"/>
</dbReference>
<dbReference type="PANTHER" id="PTHR13166">
    <property type="entry name" value="PROTEIN C6ORF149"/>
    <property type="match status" value="1"/>
</dbReference>
<dbReference type="Proteomes" id="UP001274896">
    <property type="component" value="Unassembled WGS sequence"/>
</dbReference>
<accession>A0AAE0RDK4</accession>